<feature type="compositionally biased region" description="Polar residues" evidence="1">
    <location>
        <begin position="1"/>
        <end position="10"/>
    </location>
</feature>
<sequence>MTSNTTTAGSPTDLVKGHQYTPDTDIASAFI</sequence>
<feature type="region of interest" description="Disordered" evidence="1">
    <location>
        <begin position="1"/>
        <end position="20"/>
    </location>
</feature>
<gene>
    <name evidence="2" type="ORF">L195_g006377</name>
</gene>
<evidence type="ECO:0000313" key="3">
    <source>
        <dbReference type="Proteomes" id="UP000236291"/>
    </source>
</evidence>
<dbReference type="Proteomes" id="UP000236291">
    <property type="component" value="Unassembled WGS sequence"/>
</dbReference>
<feature type="non-terminal residue" evidence="2">
    <location>
        <position position="31"/>
    </location>
</feature>
<comment type="caution">
    <text evidence="2">The sequence shown here is derived from an EMBL/GenBank/DDBJ whole genome shotgun (WGS) entry which is preliminary data.</text>
</comment>
<accession>A0A2K3P3I6</accession>
<proteinExistence type="predicted"/>
<dbReference type="AlphaFoldDB" id="A0A2K3P3I6"/>
<name>A0A2K3P3I6_TRIPR</name>
<reference evidence="2 3" key="1">
    <citation type="journal article" date="2014" name="Am. J. Bot.">
        <title>Genome assembly and annotation for red clover (Trifolium pratense; Fabaceae).</title>
        <authorList>
            <person name="Istvanek J."/>
            <person name="Jaros M."/>
            <person name="Krenek A."/>
            <person name="Repkova J."/>
        </authorList>
    </citation>
    <scope>NUCLEOTIDE SEQUENCE [LARGE SCALE GENOMIC DNA]</scope>
    <source>
        <strain evidence="3">cv. Tatra</strain>
        <tissue evidence="2">Young leaves</tissue>
    </source>
</reference>
<protein>
    <submittedName>
        <fullName evidence="2">Uncharacterized protein</fullName>
    </submittedName>
</protein>
<dbReference type="EMBL" id="ASHM01003394">
    <property type="protein sequence ID" value="PNY09819.1"/>
    <property type="molecule type" value="Genomic_DNA"/>
</dbReference>
<evidence type="ECO:0000313" key="2">
    <source>
        <dbReference type="EMBL" id="PNY09819.1"/>
    </source>
</evidence>
<organism evidence="2 3">
    <name type="scientific">Trifolium pratense</name>
    <name type="common">Red clover</name>
    <dbReference type="NCBI Taxonomy" id="57577"/>
    <lineage>
        <taxon>Eukaryota</taxon>
        <taxon>Viridiplantae</taxon>
        <taxon>Streptophyta</taxon>
        <taxon>Embryophyta</taxon>
        <taxon>Tracheophyta</taxon>
        <taxon>Spermatophyta</taxon>
        <taxon>Magnoliopsida</taxon>
        <taxon>eudicotyledons</taxon>
        <taxon>Gunneridae</taxon>
        <taxon>Pentapetalae</taxon>
        <taxon>rosids</taxon>
        <taxon>fabids</taxon>
        <taxon>Fabales</taxon>
        <taxon>Fabaceae</taxon>
        <taxon>Papilionoideae</taxon>
        <taxon>50 kb inversion clade</taxon>
        <taxon>NPAAA clade</taxon>
        <taxon>Hologalegina</taxon>
        <taxon>IRL clade</taxon>
        <taxon>Trifolieae</taxon>
        <taxon>Trifolium</taxon>
    </lineage>
</organism>
<reference evidence="2 3" key="2">
    <citation type="journal article" date="2017" name="Front. Plant Sci.">
        <title>Gene Classification and Mining of Molecular Markers Useful in Red Clover (Trifolium pratense) Breeding.</title>
        <authorList>
            <person name="Istvanek J."/>
            <person name="Dluhosova J."/>
            <person name="Dluhos P."/>
            <person name="Patkova L."/>
            <person name="Nedelnik J."/>
            <person name="Repkova J."/>
        </authorList>
    </citation>
    <scope>NUCLEOTIDE SEQUENCE [LARGE SCALE GENOMIC DNA]</scope>
    <source>
        <strain evidence="3">cv. Tatra</strain>
        <tissue evidence="2">Young leaves</tissue>
    </source>
</reference>
<evidence type="ECO:0000256" key="1">
    <source>
        <dbReference type="SAM" id="MobiDB-lite"/>
    </source>
</evidence>